<dbReference type="STRING" id="679197.HMPREF9336_03233"/>
<dbReference type="EMBL" id="ACZI02000001">
    <property type="protein sequence ID" value="EFV11899.1"/>
    <property type="molecule type" value="Genomic_DNA"/>
</dbReference>
<name>E5XUR1_SEGRC</name>
<dbReference type="HOGENOM" id="CLU_1085405_0_0_11"/>
<evidence type="ECO:0000256" key="1">
    <source>
        <dbReference type="SAM" id="MobiDB-lite"/>
    </source>
</evidence>
<evidence type="ECO:0000313" key="4">
    <source>
        <dbReference type="Proteomes" id="UP000004816"/>
    </source>
</evidence>
<proteinExistence type="predicted"/>
<comment type="caution">
    <text evidence="3">The sequence shown here is derived from an EMBL/GenBank/DDBJ whole genome shotgun (WGS) entry which is preliminary data.</text>
</comment>
<dbReference type="Proteomes" id="UP000004816">
    <property type="component" value="Unassembled WGS sequence"/>
</dbReference>
<keyword evidence="4" id="KW-1185">Reference proteome</keyword>
<dbReference type="PROSITE" id="PS51257">
    <property type="entry name" value="PROKAR_LIPOPROTEIN"/>
    <property type="match status" value="1"/>
</dbReference>
<feature type="domain" description="PknH-like extracellular" evidence="2">
    <location>
        <begin position="66"/>
        <end position="254"/>
    </location>
</feature>
<accession>E5XUR1</accession>
<feature type="region of interest" description="Disordered" evidence="1">
    <location>
        <begin position="44"/>
        <end position="64"/>
    </location>
</feature>
<evidence type="ECO:0000259" key="2">
    <source>
        <dbReference type="Pfam" id="PF14032"/>
    </source>
</evidence>
<dbReference type="Gene3D" id="3.40.1000.70">
    <property type="entry name" value="PknH-like extracellular domain"/>
    <property type="match status" value="1"/>
</dbReference>
<sequence>MLRTLLGMGRGPVALVVGPCLAGLSAVGALAGCDVGRRVLPPLPQPTAAPVEEPSDAPAPAQSGLLPATAVGHVPLSLDEINRLAGKGLFKSGDQGLSAPMEAKGSVKPPECQPLLHALHTKAATGSAFTSFQFVVYPASDGSNGVFEEAVMVYPALDPAKTVFQKLAAAVGACGGKSVDEQQDGADQPVTYHIEAEPSEQGKLRWTETEKGQSGDDSCVFEARMIENLLFDVVECGPDAGDLAARAADMMAARAV</sequence>
<reference evidence="3 4" key="1">
    <citation type="journal article" date="2011" name="Stand. Genomic Sci.">
        <title>High quality draft genome sequence of Segniliparus rugosus CDC 945(T)= (ATCC BAA-974(T)).</title>
        <authorList>
            <person name="Earl A.M."/>
            <person name="Desjardins C.A."/>
            <person name="Fitzgerald M.G."/>
            <person name="Arachchi H.M."/>
            <person name="Zeng Q."/>
            <person name="Mehta T."/>
            <person name="Griggs A."/>
            <person name="Birren B.W."/>
            <person name="Toney N.C."/>
            <person name="Carr J."/>
            <person name="Posey J."/>
            <person name="Butler W.R."/>
        </authorList>
    </citation>
    <scope>NUCLEOTIDE SEQUENCE [LARGE SCALE GENOMIC DNA]</scope>
    <source>
        <strain evidence="4">ATCC BAA-974 / DSM 45345 / CCUG 50838 / CIP 108380 / JCM 13579 / CDC 945</strain>
    </source>
</reference>
<evidence type="ECO:0000313" key="3">
    <source>
        <dbReference type="EMBL" id="EFV11899.1"/>
    </source>
</evidence>
<gene>
    <name evidence="3" type="ORF">HMPREF9336_03233</name>
</gene>
<dbReference type="OrthoDB" id="9826897at2"/>
<dbReference type="InterPro" id="IPR026954">
    <property type="entry name" value="PknH-like_Extracell"/>
</dbReference>
<organism evidence="3 4">
    <name type="scientific">Segniliparus rugosus (strain ATCC BAA-974 / DSM 45345 / CCUG 50838 / CIP 108380 / JCM 13579 / CDC 945)</name>
    <dbReference type="NCBI Taxonomy" id="679197"/>
    <lineage>
        <taxon>Bacteria</taxon>
        <taxon>Bacillati</taxon>
        <taxon>Actinomycetota</taxon>
        <taxon>Actinomycetes</taxon>
        <taxon>Mycobacteriales</taxon>
        <taxon>Segniliparaceae</taxon>
        <taxon>Segniliparus</taxon>
    </lineage>
</organism>
<dbReference type="AlphaFoldDB" id="E5XUR1"/>
<dbReference type="InterPro" id="IPR038232">
    <property type="entry name" value="PknH-like_Extracell_sf"/>
</dbReference>
<dbReference type="Pfam" id="PF14032">
    <property type="entry name" value="PknH_C"/>
    <property type="match status" value="1"/>
</dbReference>
<protein>
    <recommendedName>
        <fullName evidence="2">PknH-like extracellular domain-containing protein</fullName>
    </recommendedName>
</protein>